<proteinExistence type="predicted"/>
<keyword evidence="4" id="KW-1185">Reference proteome</keyword>
<evidence type="ECO:0000313" key="4">
    <source>
        <dbReference type="Proteomes" id="UP000007350"/>
    </source>
</evidence>
<reference evidence="3 4" key="1">
    <citation type="journal article" date="2012" name="BMC Genomics">
        <title>Comparative genomic analysis of human infective Trypanosoma cruzi lineages with the bat-restricted subspecies T. cruzi marinkellei.</title>
        <authorList>
            <person name="Franzen O."/>
            <person name="Talavera-Lopez C."/>
            <person name="Ochaya S."/>
            <person name="Butler C.E."/>
            <person name="Messenger L.A."/>
            <person name="Lewis M.D."/>
            <person name="Llewellyn M.S."/>
            <person name="Marinkelle C.J."/>
            <person name="Tyler K.M."/>
            <person name="Miles M.A."/>
            <person name="Andersson B."/>
        </authorList>
    </citation>
    <scope>NUCLEOTIDE SEQUENCE [LARGE SCALE GENOMIC DNA]</scope>
    <source>
        <strain evidence="3 4">B7</strain>
    </source>
</reference>
<gene>
    <name evidence="3" type="ORF">MOQ_006389</name>
</gene>
<evidence type="ECO:0000259" key="1">
    <source>
        <dbReference type="Pfam" id="PF20445"/>
    </source>
</evidence>
<dbReference type="Proteomes" id="UP000007350">
    <property type="component" value="Unassembled WGS sequence"/>
</dbReference>
<dbReference type="AlphaFoldDB" id="K2MVR9"/>
<accession>K2MVR9</accession>
<dbReference type="InterPro" id="IPR006518">
    <property type="entry name" value="Trypano_RHS"/>
</dbReference>
<evidence type="ECO:0000313" key="3">
    <source>
        <dbReference type="EMBL" id="EKF29809.1"/>
    </source>
</evidence>
<sequence length="220" mass="24894">MKLDDFLAMELDDRGVADTTGNVLPKEFLKDPKKYICDAGVSGEMQAWDRCLRMERAVRDEMDMEEDASNLYENGIYELLGRLVAAVEVKASVHEVTKQFLDAAAEEARNPTTTSAPRYMEGCYESVYNARWHHVVEFPDGERTGMDVREGKPLQSWTYKAVGEYLAKDDGVEQSGAPRPRLVVLTLDKGWPYSWEEDESTRDCHVNCEVGECGRPSRAI</sequence>
<dbReference type="InterPro" id="IPR056000">
    <property type="entry name" value="DUF7578"/>
</dbReference>
<dbReference type="NCBIfam" id="TIGR01631">
    <property type="entry name" value="Trypano_RHS"/>
    <property type="match status" value="1"/>
</dbReference>
<dbReference type="OrthoDB" id="252899at2759"/>
<evidence type="ECO:0000259" key="2">
    <source>
        <dbReference type="Pfam" id="PF24466"/>
    </source>
</evidence>
<dbReference type="EMBL" id="AHKC01012633">
    <property type="protein sequence ID" value="EKF29809.1"/>
    <property type="molecule type" value="Genomic_DNA"/>
</dbReference>
<feature type="domain" description="DUF7578" evidence="2">
    <location>
        <begin position="1"/>
        <end position="61"/>
    </location>
</feature>
<dbReference type="InterPro" id="IPR046835">
    <property type="entry name" value="RHS_N"/>
</dbReference>
<name>K2MVR9_TRYCR</name>
<comment type="caution">
    <text evidence="3">The sequence shown here is derived from an EMBL/GenBank/DDBJ whole genome shotgun (WGS) entry which is preliminary data.</text>
</comment>
<protein>
    <submittedName>
        <fullName evidence="3">Retrotransposon hot spot (RHS) protein, putative</fullName>
    </submittedName>
</protein>
<dbReference type="Pfam" id="PF24466">
    <property type="entry name" value="DUF7578"/>
    <property type="match status" value="1"/>
</dbReference>
<feature type="domain" description="Retrotransposon hot spot protein N-terminal" evidence="1">
    <location>
        <begin position="124"/>
        <end position="205"/>
    </location>
</feature>
<organism evidence="3 4">
    <name type="scientific">Trypanosoma cruzi marinkellei</name>
    <dbReference type="NCBI Taxonomy" id="85056"/>
    <lineage>
        <taxon>Eukaryota</taxon>
        <taxon>Discoba</taxon>
        <taxon>Euglenozoa</taxon>
        <taxon>Kinetoplastea</taxon>
        <taxon>Metakinetoplastina</taxon>
        <taxon>Trypanosomatida</taxon>
        <taxon>Trypanosomatidae</taxon>
        <taxon>Trypanosoma</taxon>
        <taxon>Schizotrypanum</taxon>
    </lineage>
</organism>
<dbReference type="Pfam" id="PF20445">
    <property type="entry name" value="RHS_N"/>
    <property type="match status" value="1"/>
</dbReference>